<proteinExistence type="predicted"/>
<dbReference type="Proteomes" id="UP000551353">
    <property type="component" value="Unassembled WGS sequence"/>
</dbReference>
<name>A0ABR6IP09_9HYPH</name>
<keyword evidence="2" id="KW-1185">Reference proteome</keyword>
<comment type="caution">
    <text evidence="1">The sequence shown here is derived from an EMBL/GenBank/DDBJ whole genome shotgun (WGS) entry which is preliminary data.</text>
</comment>
<gene>
    <name evidence="1" type="ORF">GGD56_003165</name>
</gene>
<reference evidence="1 2" key="1">
    <citation type="submission" date="2020-08" db="EMBL/GenBank/DDBJ databases">
        <title>Genomic Encyclopedia of Type Strains, Phase IV (KMG-V): Genome sequencing to study the core and pangenomes of soil and plant-associated prokaryotes.</title>
        <authorList>
            <person name="Whitman W."/>
        </authorList>
    </citation>
    <scope>NUCLEOTIDE SEQUENCE [LARGE SCALE GENOMIC DNA]</scope>
    <source>
        <strain evidence="1 2">SEMIA 4087</strain>
    </source>
</reference>
<dbReference type="EMBL" id="JACIFX010000003">
    <property type="protein sequence ID" value="MBB4229323.1"/>
    <property type="molecule type" value="Genomic_DNA"/>
</dbReference>
<accession>A0ABR6IP09</accession>
<evidence type="ECO:0000313" key="2">
    <source>
        <dbReference type="Proteomes" id="UP000551353"/>
    </source>
</evidence>
<sequence length="33" mass="3709">MTNYKNDCGPVEIIGPSSPSERFLRIRMDDVPA</sequence>
<evidence type="ECO:0000313" key="1">
    <source>
        <dbReference type="EMBL" id="MBB4229323.1"/>
    </source>
</evidence>
<protein>
    <submittedName>
        <fullName evidence="1">Uncharacterized protein</fullName>
    </submittedName>
</protein>
<organism evidence="1 2">
    <name type="scientific">Rhizobium mongolense</name>
    <dbReference type="NCBI Taxonomy" id="57676"/>
    <lineage>
        <taxon>Bacteria</taxon>
        <taxon>Pseudomonadati</taxon>
        <taxon>Pseudomonadota</taxon>
        <taxon>Alphaproteobacteria</taxon>
        <taxon>Hyphomicrobiales</taxon>
        <taxon>Rhizobiaceae</taxon>
        <taxon>Rhizobium/Agrobacterium group</taxon>
        <taxon>Rhizobium</taxon>
    </lineage>
</organism>